<keyword evidence="3" id="KW-0378">Hydrolase</keyword>
<evidence type="ECO:0000256" key="2">
    <source>
        <dbReference type="ARBA" id="ARBA00022670"/>
    </source>
</evidence>
<protein>
    <recommendedName>
        <fullName evidence="7">Serine protease, S1-C subfamily, contains C-terminal PDZ domain</fullName>
    </recommendedName>
</protein>
<proteinExistence type="inferred from homology"/>
<reference evidence="5 6" key="1">
    <citation type="submission" date="2021-10" db="EMBL/GenBank/DDBJ databases">
        <authorList>
            <person name="Koch H."/>
        </authorList>
    </citation>
    <scope>NUCLEOTIDE SEQUENCE [LARGE SCALE GENOMIC DNA]</scope>
    <source>
        <strain evidence="5">6680</strain>
    </source>
</reference>
<evidence type="ECO:0008006" key="7">
    <source>
        <dbReference type="Google" id="ProtNLM"/>
    </source>
</evidence>
<comment type="similarity">
    <text evidence="1">Belongs to the peptidase S1C family.</text>
</comment>
<dbReference type="SUPFAM" id="SSF50494">
    <property type="entry name" value="Trypsin-like serine proteases"/>
    <property type="match status" value="1"/>
</dbReference>
<evidence type="ECO:0000256" key="3">
    <source>
        <dbReference type="ARBA" id="ARBA00022801"/>
    </source>
</evidence>
<dbReference type="RefSeq" id="WP_239797914.1">
    <property type="nucleotide sequence ID" value="NZ_OU912926.1"/>
</dbReference>
<gene>
    <name evidence="5" type="ORF">NTG6680_3006</name>
</gene>
<dbReference type="InterPro" id="IPR043504">
    <property type="entry name" value="Peptidase_S1_PA_chymotrypsin"/>
</dbReference>
<dbReference type="Proteomes" id="UP000839052">
    <property type="component" value="Chromosome"/>
</dbReference>
<dbReference type="EMBL" id="OU912926">
    <property type="protein sequence ID" value="CAG9934255.1"/>
    <property type="molecule type" value="Genomic_DNA"/>
</dbReference>
<keyword evidence="2" id="KW-0645">Protease</keyword>
<dbReference type="PANTHER" id="PTHR43343">
    <property type="entry name" value="PEPTIDASE S12"/>
    <property type="match status" value="1"/>
</dbReference>
<name>A0ABN8ANA6_9PROT</name>
<evidence type="ECO:0000313" key="5">
    <source>
        <dbReference type="EMBL" id="CAG9934255.1"/>
    </source>
</evidence>
<dbReference type="InterPro" id="IPR009003">
    <property type="entry name" value="Peptidase_S1_PA"/>
</dbReference>
<keyword evidence="4" id="KW-0732">Signal</keyword>
<evidence type="ECO:0000313" key="6">
    <source>
        <dbReference type="Proteomes" id="UP000839052"/>
    </source>
</evidence>
<feature type="signal peptide" evidence="4">
    <location>
        <begin position="1"/>
        <end position="22"/>
    </location>
</feature>
<sequence>MKLNLIGIIASLLLISVISAHAENDEDVFSKAQHYTVQIRKAVTIPFGSDKKGTAFGAGFVVDTKRGWIMTNAHVVSRSPARLEVAFFGRKFVPAKKVYVDPFLDLAIISINEEMQKATAALPELECTNLPGVGRTVGTFGHPNGLKFTGTRGIISGHTAKYESEMLQTDAPINPGNSGGPLISLSSGRIVGINTSSMNDSQNSNFAVPMQYACRVLELLREGKDPSPPDLPLAFFKAPNEQMQLKIARSLIDPVKFDIRAGDEIIGVPDVVESVENETQLIHALRGRLGNVALRIKREGQELVINGKLEPVKKVNDKTCIMFSGVLLCETPPYMGRDDFNPGKIAVYFVEAGSLGDFNEIEKMDMLNSVNGKKIETLDAFYSVLKTSQEEKKPINFVFRDTGGKGTPSYFTYTERTLPVENLTWVSNEKNGS</sequence>
<dbReference type="PRINTS" id="PR00834">
    <property type="entry name" value="PROTEASES2C"/>
</dbReference>
<evidence type="ECO:0000256" key="4">
    <source>
        <dbReference type="SAM" id="SignalP"/>
    </source>
</evidence>
<feature type="chain" id="PRO_5045036611" description="Serine protease, S1-C subfamily, contains C-terminal PDZ domain" evidence="4">
    <location>
        <begin position="23"/>
        <end position="433"/>
    </location>
</feature>
<evidence type="ECO:0000256" key="1">
    <source>
        <dbReference type="ARBA" id="ARBA00010541"/>
    </source>
</evidence>
<accession>A0ABN8ANA6</accession>
<organism evidence="5 6">
    <name type="scientific">Candidatus Nitrotoga arctica</name>
    <dbReference type="NCBI Taxonomy" id="453162"/>
    <lineage>
        <taxon>Bacteria</taxon>
        <taxon>Pseudomonadati</taxon>
        <taxon>Pseudomonadota</taxon>
        <taxon>Betaproteobacteria</taxon>
        <taxon>Nitrosomonadales</taxon>
        <taxon>Gallionellaceae</taxon>
        <taxon>Candidatus Nitrotoga</taxon>
    </lineage>
</organism>
<dbReference type="PANTHER" id="PTHR43343:SF3">
    <property type="entry name" value="PROTEASE DO-LIKE 8, CHLOROPLASTIC"/>
    <property type="match status" value="1"/>
</dbReference>
<dbReference type="Gene3D" id="2.40.10.10">
    <property type="entry name" value="Trypsin-like serine proteases"/>
    <property type="match status" value="2"/>
</dbReference>
<keyword evidence="6" id="KW-1185">Reference proteome</keyword>
<dbReference type="Pfam" id="PF13365">
    <property type="entry name" value="Trypsin_2"/>
    <property type="match status" value="1"/>
</dbReference>
<dbReference type="InterPro" id="IPR001940">
    <property type="entry name" value="Peptidase_S1C"/>
</dbReference>
<dbReference type="InterPro" id="IPR051201">
    <property type="entry name" value="Chloro_Bact_Ser_Proteases"/>
</dbReference>